<gene>
    <name evidence="3" type="ORF">CDO81_00040</name>
</gene>
<comment type="caution">
    <text evidence="3">The sequence shown here is derived from an EMBL/GenBank/DDBJ whole genome shotgun (WGS) entry which is preliminary data.</text>
</comment>
<organism evidence="3 4">
    <name type="scientific">Roseateles puraquae</name>
    <dbReference type="NCBI Taxonomy" id="431059"/>
    <lineage>
        <taxon>Bacteria</taxon>
        <taxon>Pseudomonadati</taxon>
        <taxon>Pseudomonadota</taxon>
        <taxon>Betaproteobacteria</taxon>
        <taxon>Burkholderiales</taxon>
        <taxon>Sphaerotilaceae</taxon>
        <taxon>Roseateles</taxon>
    </lineage>
</organism>
<dbReference type="OrthoDB" id="9803379at2"/>
<dbReference type="CDD" id="cd00093">
    <property type="entry name" value="HTH_XRE"/>
    <property type="match status" value="1"/>
</dbReference>
<dbReference type="RefSeq" id="WP_088481141.1">
    <property type="nucleotide sequence ID" value="NZ_NISI01000001.1"/>
</dbReference>
<dbReference type="SUPFAM" id="SSF47413">
    <property type="entry name" value="lambda repressor-like DNA-binding domains"/>
    <property type="match status" value="1"/>
</dbReference>
<proteinExistence type="predicted"/>
<sequence>MSQKPFPPPYDILRELLVAARQSAGLTQDELAARLLIGQSAVSKVERGAQRLDLVELHRWLLAIGAPSITSFVQAFEKRVGEQIVAERRWARSRTPTRQPTRQASGARKRST</sequence>
<evidence type="ECO:0000259" key="2">
    <source>
        <dbReference type="PROSITE" id="PS50943"/>
    </source>
</evidence>
<feature type="region of interest" description="Disordered" evidence="1">
    <location>
        <begin position="87"/>
        <end position="112"/>
    </location>
</feature>
<dbReference type="InterPro" id="IPR010982">
    <property type="entry name" value="Lambda_DNA-bd_dom_sf"/>
</dbReference>
<dbReference type="SMART" id="SM00530">
    <property type="entry name" value="HTH_XRE"/>
    <property type="match status" value="1"/>
</dbReference>
<evidence type="ECO:0000313" key="4">
    <source>
        <dbReference type="Proteomes" id="UP000197446"/>
    </source>
</evidence>
<dbReference type="Pfam" id="PF01381">
    <property type="entry name" value="HTH_3"/>
    <property type="match status" value="1"/>
</dbReference>
<dbReference type="AlphaFoldDB" id="A0A254NA99"/>
<evidence type="ECO:0000256" key="1">
    <source>
        <dbReference type="SAM" id="MobiDB-lite"/>
    </source>
</evidence>
<dbReference type="PROSITE" id="PS50943">
    <property type="entry name" value="HTH_CROC1"/>
    <property type="match status" value="1"/>
</dbReference>
<evidence type="ECO:0000313" key="3">
    <source>
        <dbReference type="EMBL" id="OWR04926.1"/>
    </source>
</evidence>
<reference evidence="3 4" key="1">
    <citation type="journal article" date="2007" name="Int. J. Syst. Evol. Microbiol.">
        <title>Description of Pelomonas aquatica sp. nov. and Pelomonas puraquae sp. nov., isolated from industrial and haemodialysis water.</title>
        <authorList>
            <person name="Gomila M."/>
            <person name="Bowien B."/>
            <person name="Falsen E."/>
            <person name="Moore E.R."/>
            <person name="Lalucat J."/>
        </authorList>
    </citation>
    <scope>NUCLEOTIDE SEQUENCE [LARGE SCALE GENOMIC DNA]</scope>
    <source>
        <strain evidence="3 4">CCUG 52769</strain>
    </source>
</reference>
<protein>
    <submittedName>
        <fullName evidence="3">Transcriptional regulator</fullName>
    </submittedName>
</protein>
<dbReference type="EMBL" id="NISI01000001">
    <property type="protein sequence ID" value="OWR04926.1"/>
    <property type="molecule type" value="Genomic_DNA"/>
</dbReference>
<dbReference type="InterPro" id="IPR001387">
    <property type="entry name" value="Cro/C1-type_HTH"/>
</dbReference>
<name>A0A254NA99_9BURK</name>
<dbReference type="Proteomes" id="UP000197446">
    <property type="component" value="Unassembled WGS sequence"/>
</dbReference>
<accession>A0A254NA99</accession>
<keyword evidence="4" id="KW-1185">Reference proteome</keyword>
<feature type="compositionally biased region" description="Low complexity" evidence="1">
    <location>
        <begin position="93"/>
        <end position="105"/>
    </location>
</feature>
<feature type="domain" description="HTH cro/C1-type" evidence="2">
    <location>
        <begin position="17"/>
        <end position="72"/>
    </location>
</feature>
<dbReference type="Gene3D" id="1.10.260.40">
    <property type="entry name" value="lambda repressor-like DNA-binding domains"/>
    <property type="match status" value="1"/>
</dbReference>
<dbReference type="GO" id="GO:0003677">
    <property type="term" value="F:DNA binding"/>
    <property type="evidence" value="ECO:0007669"/>
    <property type="project" value="InterPro"/>
</dbReference>